<dbReference type="GO" id="GO:0046872">
    <property type="term" value="F:metal ion binding"/>
    <property type="evidence" value="ECO:0007669"/>
    <property type="project" value="UniProtKB-KW"/>
</dbReference>
<keyword evidence="3" id="KW-1185">Reference proteome</keyword>
<dbReference type="EMBL" id="NCSJ02000020">
    <property type="protein sequence ID" value="RFU34461.1"/>
    <property type="molecule type" value="Genomic_DNA"/>
</dbReference>
<dbReference type="Pfam" id="PF05147">
    <property type="entry name" value="LANC_like"/>
    <property type="match status" value="1"/>
</dbReference>
<keyword evidence="1" id="KW-0862">Zinc</keyword>
<name>A0A3E2HN32_SCYLI</name>
<evidence type="ECO:0000313" key="3">
    <source>
        <dbReference type="Proteomes" id="UP000258309"/>
    </source>
</evidence>
<dbReference type="InterPro" id="IPR012341">
    <property type="entry name" value="6hp_glycosidase-like_sf"/>
</dbReference>
<dbReference type="PANTHER" id="PTHR12736">
    <property type="entry name" value="LANC-LIKE PROTEIN"/>
    <property type="match status" value="1"/>
</dbReference>
<dbReference type="GO" id="GO:0031179">
    <property type="term" value="P:peptide modification"/>
    <property type="evidence" value="ECO:0007669"/>
    <property type="project" value="InterPro"/>
</dbReference>
<evidence type="ECO:0000313" key="2">
    <source>
        <dbReference type="EMBL" id="RFU34461.1"/>
    </source>
</evidence>
<keyword evidence="1" id="KW-0479">Metal-binding</keyword>
<dbReference type="GO" id="GO:0005886">
    <property type="term" value="C:plasma membrane"/>
    <property type="evidence" value="ECO:0007669"/>
    <property type="project" value="TreeGrafter"/>
</dbReference>
<dbReference type="PRINTS" id="PR01950">
    <property type="entry name" value="LANCSUPER"/>
</dbReference>
<accession>A0A3E2HN32</accession>
<comment type="caution">
    <text evidence="2">The sequence shown here is derived from an EMBL/GenBank/DDBJ whole genome shotgun (WGS) entry which is preliminary data.</text>
</comment>
<feature type="binding site" evidence="1">
    <location>
        <position position="251"/>
    </location>
    <ligand>
        <name>Zn(2+)</name>
        <dbReference type="ChEBI" id="CHEBI:29105"/>
    </ligand>
</feature>
<protein>
    <submittedName>
        <fullName evidence="2">Uncharacterized protein</fullName>
    </submittedName>
</protein>
<feature type="binding site" evidence="1">
    <location>
        <position position="299"/>
    </location>
    <ligand>
        <name>Zn(2+)</name>
        <dbReference type="ChEBI" id="CHEBI:29105"/>
    </ligand>
</feature>
<dbReference type="OrthoDB" id="10257263at2759"/>
<dbReference type="SMART" id="SM01260">
    <property type="entry name" value="LANC_like"/>
    <property type="match status" value="1"/>
</dbReference>
<dbReference type="CDD" id="cd04794">
    <property type="entry name" value="euk_LANCL"/>
    <property type="match status" value="1"/>
</dbReference>
<dbReference type="AlphaFoldDB" id="A0A3E2HN32"/>
<dbReference type="OMA" id="WFTEDAS"/>
<dbReference type="PANTHER" id="PTHR12736:SF7">
    <property type="entry name" value="LANC-LIKE PROTEIN 3"/>
    <property type="match status" value="1"/>
</dbReference>
<feature type="non-terminal residue" evidence="2">
    <location>
        <position position="374"/>
    </location>
</feature>
<dbReference type="SUPFAM" id="SSF158745">
    <property type="entry name" value="LanC-like"/>
    <property type="match status" value="1"/>
</dbReference>
<dbReference type="Proteomes" id="UP000258309">
    <property type="component" value="Unassembled WGS sequence"/>
</dbReference>
<evidence type="ECO:0000256" key="1">
    <source>
        <dbReference type="PIRSR" id="PIRSR607822-1"/>
    </source>
</evidence>
<sequence>MSDSRHLQLDQIQKELKLSKPISPEEELFQYLEIVVINNPPAPSKHGGFWLGSAGLAYLFFQVMKEFPSLKIRGEEPNHWCSQYLINAKPDEDDVSPGRCGQSSSMLAYLAVGAAYTKDMRFVERFARYLPIITANDSHASDEWWNGKAGALAMARIICENVPGSEKVLEPFGKDVIKAILKDGPPWEWHGKEYLGPAHGEIGVLTQIILWDPGYAGKMESYLSEMLSIQVDDGNWPSSLPGGRTKLVQFCHGAGGWVISLLALRPFFPNLHNQIDQAVSKGRGCILKNGLLRKIPNLCHGIAGNALALLPEQRDVFLQLCTLEIYQRGIKEGWFTEDASYGEKYSLGTGLGGIAWLWASVCSGGRIRGIPGYT</sequence>
<feature type="non-terminal residue" evidence="2">
    <location>
        <position position="1"/>
    </location>
</feature>
<dbReference type="InterPro" id="IPR007822">
    <property type="entry name" value="LANC-like"/>
</dbReference>
<organism evidence="2 3">
    <name type="scientific">Scytalidium lignicola</name>
    <name type="common">Hyphomycete</name>
    <dbReference type="NCBI Taxonomy" id="5539"/>
    <lineage>
        <taxon>Eukaryota</taxon>
        <taxon>Fungi</taxon>
        <taxon>Dikarya</taxon>
        <taxon>Ascomycota</taxon>
        <taxon>Pezizomycotina</taxon>
        <taxon>Leotiomycetes</taxon>
        <taxon>Leotiomycetes incertae sedis</taxon>
        <taxon>Scytalidium</taxon>
    </lineage>
</organism>
<feature type="binding site" evidence="1">
    <location>
        <position position="300"/>
    </location>
    <ligand>
        <name>Zn(2+)</name>
        <dbReference type="ChEBI" id="CHEBI:29105"/>
    </ligand>
</feature>
<dbReference type="Gene3D" id="1.50.10.10">
    <property type="match status" value="1"/>
</dbReference>
<gene>
    <name evidence="2" type="ORF">B7463_g1851</name>
</gene>
<reference evidence="2 3" key="1">
    <citation type="submission" date="2018-05" db="EMBL/GenBank/DDBJ databases">
        <title>Draft genome sequence of Scytalidium lignicola DSM 105466, a ubiquitous saprotrophic fungus.</title>
        <authorList>
            <person name="Buettner E."/>
            <person name="Gebauer A.M."/>
            <person name="Hofrichter M."/>
            <person name="Liers C."/>
            <person name="Kellner H."/>
        </authorList>
    </citation>
    <scope>NUCLEOTIDE SEQUENCE [LARGE SCALE GENOMIC DNA]</scope>
    <source>
        <strain evidence="2 3">DSM 105466</strain>
    </source>
</reference>
<dbReference type="GO" id="GO:0005975">
    <property type="term" value="P:carbohydrate metabolic process"/>
    <property type="evidence" value="ECO:0007669"/>
    <property type="project" value="InterPro"/>
</dbReference>
<proteinExistence type="predicted"/>